<keyword evidence="8" id="KW-1185">Reference proteome</keyword>
<dbReference type="InterPro" id="IPR052952">
    <property type="entry name" value="MFS-Transporter"/>
</dbReference>
<dbReference type="PANTHER" id="PTHR23527:SF1">
    <property type="entry name" value="BLL3282 PROTEIN"/>
    <property type="match status" value="1"/>
</dbReference>
<keyword evidence="2 5" id="KW-0812">Transmembrane</keyword>
<comment type="caution">
    <text evidence="7">The sequence shown here is derived from an EMBL/GenBank/DDBJ whole genome shotgun (WGS) entry which is preliminary data.</text>
</comment>
<organism evidence="7 8">
    <name type="scientific">Isoptericola halotolerans</name>
    <dbReference type="NCBI Taxonomy" id="300560"/>
    <lineage>
        <taxon>Bacteria</taxon>
        <taxon>Bacillati</taxon>
        <taxon>Actinomycetota</taxon>
        <taxon>Actinomycetes</taxon>
        <taxon>Micrococcales</taxon>
        <taxon>Promicromonosporaceae</taxon>
        <taxon>Isoptericola</taxon>
    </lineage>
</organism>
<dbReference type="PANTHER" id="PTHR23527">
    <property type="entry name" value="BLL3282 PROTEIN"/>
    <property type="match status" value="1"/>
</dbReference>
<feature type="transmembrane region" description="Helical" evidence="5">
    <location>
        <begin position="78"/>
        <end position="100"/>
    </location>
</feature>
<dbReference type="SUPFAM" id="SSF103473">
    <property type="entry name" value="MFS general substrate transporter"/>
    <property type="match status" value="1"/>
</dbReference>
<protein>
    <submittedName>
        <fullName evidence="7">MFS family permease</fullName>
    </submittedName>
</protein>
<dbReference type="Proteomes" id="UP000757540">
    <property type="component" value="Unassembled WGS sequence"/>
</dbReference>
<keyword evidence="3 5" id="KW-1133">Transmembrane helix</keyword>
<reference evidence="7 8" key="1">
    <citation type="submission" date="2020-05" db="EMBL/GenBank/DDBJ databases">
        <title>Genomic Encyclopedia of Type Strains, Phase III (KMG-III): the genomes of soil and plant-associated and newly described type strains.</title>
        <authorList>
            <person name="Whitman W."/>
        </authorList>
    </citation>
    <scope>NUCLEOTIDE SEQUENCE [LARGE SCALE GENOMIC DNA]</scope>
    <source>
        <strain evidence="7 8">KCTC 19046</strain>
    </source>
</reference>
<feature type="transmembrane region" description="Helical" evidence="5">
    <location>
        <begin position="144"/>
        <end position="163"/>
    </location>
</feature>
<evidence type="ECO:0000256" key="4">
    <source>
        <dbReference type="ARBA" id="ARBA00023136"/>
    </source>
</evidence>
<evidence type="ECO:0000259" key="6">
    <source>
        <dbReference type="PROSITE" id="PS50850"/>
    </source>
</evidence>
<feature type="transmembrane region" description="Helical" evidence="5">
    <location>
        <begin position="373"/>
        <end position="393"/>
    </location>
</feature>
<feature type="transmembrane region" description="Helical" evidence="5">
    <location>
        <begin position="169"/>
        <end position="189"/>
    </location>
</feature>
<comment type="subcellular location">
    <subcellularLocation>
        <location evidence="1">Cell membrane</location>
        <topology evidence="1">Multi-pass membrane protein</topology>
    </subcellularLocation>
</comment>
<sequence>MRRPVPSSSAPITQVPGMWSLLTLSALGFAGYALLLPVAPLWAVQGGAGSGGAGLINAVLMLATVVTQTSMPTVLRRIGWRPTMVAGVLLLGLPSALFVLTDALPWLLVLSAVRGMGFAVLTVCGSSAVAALVDGPRHGRAIGVYGLSIAVPQLLLVPSAAWIAETLDFRVVFALGALPALAVPFAAVLGRRLDGIASEDARTAPDPTEDRPARGRLLLALVMPSLVLLVVTTPGGALLTFTPQFAGSATLAMVALLGFTAATALSRWAVGGPADRYGARVFMAPLLVLCAGGLALSAWAIADGGTWAVGLVVGMTIVGISYGSLQNLTLVEAFAAVPRRSHPTASTVWNIGFDAGTGLGSLVVGFIAAGASFAAGLATTAVVCVVAAAALLVTGRFSAAGGAASDR</sequence>
<feature type="transmembrane region" description="Helical" evidence="5">
    <location>
        <begin position="48"/>
        <end position="66"/>
    </location>
</feature>
<dbReference type="Pfam" id="PF07690">
    <property type="entry name" value="MFS_1"/>
    <property type="match status" value="1"/>
</dbReference>
<feature type="domain" description="Major facilitator superfamily (MFS) profile" evidence="6">
    <location>
        <begin position="1"/>
        <end position="399"/>
    </location>
</feature>
<dbReference type="PROSITE" id="PS50850">
    <property type="entry name" value="MFS"/>
    <property type="match status" value="1"/>
</dbReference>
<feature type="transmembrane region" description="Helical" evidence="5">
    <location>
        <begin position="245"/>
        <end position="265"/>
    </location>
</feature>
<dbReference type="Gene3D" id="1.20.1250.20">
    <property type="entry name" value="MFS general substrate transporter like domains"/>
    <property type="match status" value="1"/>
</dbReference>
<dbReference type="InterPro" id="IPR011701">
    <property type="entry name" value="MFS"/>
</dbReference>
<name>A0ABX2A1N2_9MICO</name>
<evidence type="ECO:0000256" key="2">
    <source>
        <dbReference type="ARBA" id="ARBA00022692"/>
    </source>
</evidence>
<evidence type="ECO:0000313" key="8">
    <source>
        <dbReference type="Proteomes" id="UP000757540"/>
    </source>
</evidence>
<evidence type="ECO:0000313" key="7">
    <source>
        <dbReference type="EMBL" id="NOV95506.1"/>
    </source>
</evidence>
<dbReference type="EMBL" id="JABEZU010000001">
    <property type="protein sequence ID" value="NOV95506.1"/>
    <property type="molecule type" value="Genomic_DNA"/>
</dbReference>
<feature type="transmembrane region" description="Helical" evidence="5">
    <location>
        <begin position="106"/>
        <end position="132"/>
    </location>
</feature>
<dbReference type="InterPro" id="IPR020846">
    <property type="entry name" value="MFS_dom"/>
</dbReference>
<feature type="transmembrane region" description="Helical" evidence="5">
    <location>
        <begin position="217"/>
        <end position="239"/>
    </location>
</feature>
<keyword evidence="4 5" id="KW-0472">Membrane</keyword>
<evidence type="ECO:0000256" key="5">
    <source>
        <dbReference type="SAM" id="Phobius"/>
    </source>
</evidence>
<gene>
    <name evidence="7" type="ORF">HDG69_000059</name>
</gene>
<proteinExistence type="predicted"/>
<dbReference type="RefSeq" id="WP_171781797.1">
    <property type="nucleotide sequence ID" value="NZ_BAAAML010000002.1"/>
</dbReference>
<feature type="transmembrane region" description="Helical" evidence="5">
    <location>
        <begin position="21"/>
        <end position="42"/>
    </location>
</feature>
<dbReference type="InterPro" id="IPR036259">
    <property type="entry name" value="MFS_trans_sf"/>
</dbReference>
<accession>A0ABX2A1N2</accession>
<feature type="transmembrane region" description="Helical" evidence="5">
    <location>
        <begin position="307"/>
        <end position="325"/>
    </location>
</feature>
<feature type="transmembrane region" description="Helical" evidence="5">
    <location>
        <begin position="277"/>
        <end position="301"/>
    </location>
</feature>
<feature type="transmembrane region" description="Helical" evidence="5">
    <location>
        <begin position="346"/>
        <end position="367"/>
    </location>
</feature>
<evidence type="ECO:0000256" key="1">
    <source>
        <dbReference type="ARBA" id="ARBA00004651"/>
    </source>
</evidence>
<evidence type="ECO:0000256" key="3">
    <source>
        <dbReference type="ARBA" id="ARBA00022989"/>
    </source>
</evidence>